<name>A0ABR2V1M5_9PEZI</name>
<reference evidence="1 2" key="1">
    <citation type="journal article" date="2024" name="J. Plant Pathol.">
        <title>Sequence and assembly of the genome of Seiridium unicorne, isolate CBS 538.82, causal agent of cypress canker disease.</title>
        <authorList>
            <person name="Scali E."/>
            <person name="Rocca G.D."/>
            <person name="Danti R."/>
            <person name="Garbelotto M."/>
            <person name="Barberini S."/>
            <person name="Baroncelli R."/>
            <person name="Emiliani G."/>
        </authorList>
    </citation>
    <scope>NUCLEOTIDE SEQUENCE [LARGE SCALE GENOMIC DNA]</scope>
    <source>
        <strain evidence="1 2">BM-138-508</strain>
    </source>
</reference>
<organism evidence="1 2">
    <name type="scientific">Seiridium unicorne</name>
    <dbReference type="NCBI Taxonomy" id="138068"/>
    <lineage>
        <taxon>Eukaryota</taxon>
        <taxon>Fungi</taxon>
        <taxon>Dikarya</taxon>
        <taxon>Ascomycota</taxon>
        <taxon>Pezizomycotina</taxon>
        <taxon>Sordariomycetes</taxon>
        <taxon>Xylariomycetidae</taxon>
        <taxon>Amphisphaeriales</taxon>
        <taxon>Sporocadaceae</taxon>
        <taxon>Seiridium</taxon>
    </lineage>
</organism>
<evidence type="ECO:0000313" key="1">
    <source>
        <dbReference type="EMBL" id="KAK9420714.1"/>
    </source>
</evidence>
<comment type="caution">
    <text evidence="1">The sequence shown here is derived from an EMBL/GenBank/DDBJ whole genome shotgun (WGS) entry which is preliminary data.</text>
</comment>
<keyword evidence="2" id="KW-1185">Reference proteome</keyword>
<gene>
    <name evidence="1" type="ORF">SUNI508_00805</name>
</gene>
<evidence type="ECO:0000313" key="2">
    <source>
        <dbReference type="Proteomes" id="UP001408356"/>
    </source>
</evidence>
<dbReference type="Proteomes" id="UP001408356">
    <property type="component" value="Unassembled WGS sequence"/>
</dbReference>
<proteinExistence type="predicted"/>
<accession>A0ABR2V1M5</accession>
<dbReference type="EMBL" id="JARVKF010000223">
    <property type="protein sequence ID" value="KAK9420714.1"/>
    <property type="molecule type" value="Genomic_DNA"/>
</dbReference>
<protein>
    <submittedName>
        <fullName evidence="1">Uncharacterized protein</fullName>
    </submittedName>
</protein>
<sequence length="107" mass="12101">MWAQHRLARTDNISATQMTMNVVGHFEPENMRMGHEKWRAWNCERTTVDAIAAGSSELRDDAIWAPVELRANGCSRNAADLTTWDLQLHLREDAGAWPHDGCDKQGV</sequence>